<name>A0ABQ0L111_MYCCL</name>
<accession>A0ABQ0L111</accession>
<dbReference type="EMBL" id="DF840271">
    <property type="protein sequence ID" value="GAT44837.1"/>
    <property type="molecule type" value="Genomic_DNA"/>
</dbReference>
<gene>
    <name evidence="1" type="ORF">MCHLO_02445</name>
</gene>
<dbReference type="Proteomes" id="UP000815677">
    <property type="component" value="Unassembled WGS sequence"/>
</dbReference>
<sequence>MLVGTVNATSIMHIFASKALTAVVWGGEDDEIGSLRGTASSAAALLNRPVTVLARFGAGSFNSGWKAWIFR</sequence>
<evidence type="ECO:0000313" key="1">
    <source>
        <dbReference type="EMBL" id="GAT44837.1"/>
    </source>
</evidence>
<protein>
    <submittedName>
        <fullName evidence="1">Uncharacterized protein</fullName>
    </submittedName>
</protein>
<reference evidence="1" key="1">
    <citation type="submission" date="2014-09" db="EMBL/GenBank/DDBJ databases">
        <title>Genome sequence of the luminous mushroom Mycena chlorophos for searching fungal bioluminescence genes.</title>
        <authorList>
            <person name="Tanaka Y."/>
            <person name="Kasuga D."/>
            <person name="Oba Y."/>
            <person name="Hase S."/>
            <person name="Sato K."/>
            <person name="Oba Y."/>
            <person name="Sakakibara Y."/>
        </authorList>
    </citation>
    <scope>NUCLEOTIDE SEQUENCE</scope>
</reference>
<proteinExistence type="predicted"/>
<evidence type="ECO:0000313" key="2">
    <source>
        <dbReference type="Proteomes" id="UP000815677"/>
    </source>
</evidence>
<organism evidence="1 2">
    <name type="scientific">Mycena chlorophos</name>
    <name type="common">Agaric fungus</name>
    <name type="synonym">Agaricus chlorophos</name>
    <dbReference type="NCBI Taxonomy" id="658473"/>
    <lineage>
        <taxon>Eukaryota</taxon>
        <taxon>Fungi</taxon>
        <taxon>Dikarya</taxon>
        <taxon>Basidiomycota</taxon>
        <taxon>Agaricomycotina</taxon>
        <taxon>Agaricomycetes</taxon>
        <taxon>Agaricomycetidae</taxon>
        <taxon>Agaricales</taxon>
        <taxon>Marasmiineae</taxon>
        <taxon>Mycenaceae</taxon>
        <taxon>Mycena</taxon>
    </lineage>
</organism>
<keyword evidence="2" id="KW-1185">Reference proteome</keyword>